<dbReference type="InterPro" id="IPR010905">
    <property type="entry name" value="Glyco_hydro_88"/>
</dbReference>
<dbReference type="GO" id="GO:0005975">
    <property type="term" value="P:carbohydrate metabolic process"/>
    <property type="evidence" value="ECO:0007669"/>
    <property type="project" value="InterPro"/>
</dbReference>
<dbReference type="EMBL" id="JAPQKI010000002">
    <property type="protein sequence ID" value="KAJ5111619.1"/>
    <property type="molecule type" value="Genomic_DNA"/>
</dbReference>
<organism evidence="2 3">
    <name type="scientific">Penicillium argentinense</name>
    <dbReference type="NCBI Taxonomy" id="1131581"/>
    <lineage>
        <taxon>Eukaryota</taxon>
        <taxon>Fungi</taxon>
        <taxon>Dikarya</taxon>
        <taxon>Ascomycota</taxon>
        <taxon>Pezizomycotina</taxon>
        <taxon>Eurotiomycetes</taxon>
        <taxon>Eurotiomycetidae</taxon>
        <taxon>Eurotiales</taxon>
        <taxon>Aspergillaceae</taxon>
        <taxon>Penicillium</taxon>
    </lineage>
</organism>
<dbReference type="Proteomes" id="UP001149074">
    <property type="component" value="Unassembled WGS sequence"/>
</dbReference>
<dbReference type="Pfam" id="PF07470">
    <property type="entry name" value="Glyco_hydro_88"/>
    <property type="match status" value="1"/>
</dbReference>
<dbReference type="InterPro" id="IPR052043">
    <property type="entry name" value="PolySaccharide_Degr_Enz"/>
</dbReference>
<dbReference type="PANTHER" id="PTHR33886">
    <property type="entry name" value="UNSATURATED RHAMNOGALACTURONAN HYDROLASE (EUROFUNG)"/>
    <property type="match status" value="1"/>
</dbReference>
<protein>
    <submittedName>
        <fullName evidence="2">Uncharacterized protein</fullName>
    </submittedName>
</protein>
<comment type="caution">
    <text evidence="2">The sequence shown here is derived from an EMBL/GenBank/DDBJ whole genome shotgun (WGS) entry which is preliminary data.</text>
</comment>
<dbReference type="SUPFAM" id="SSF48208">
    <property type="entry name" value="Six-hairpin glycosidases"/>
    <property type="match status" value="1"/>
</dbReference>
<reference evidence="2" key="1">
    <citation type="submission" date="2022-11" db="EMBL/GenBank/DDBJ databases">
        <authorList>
            <person name="Petersen C."/>
        </authorList>
    </citation>
    <scope>NUCLEOTIDE SEQUENCE</scope>
    <source>
        <strain evidence="2">IBT 30761</strain>
    </source>
</reference>
<dbReference type="RefSeq" id="XP_056479689.1">
    <property type="nucleotide sequence ID" value="XM_056614648.1"/>
</dbReference>
<keyword evidence="3" id="KW-1185">Reference proteome</keyword>
<dbReference type="Gene3D" id="1.50.10.10">
    <property type="match status" value="2"/>
</dbReference>
<keyword evidence="1" id="KW-0378">Hydrolase</keyword>
<accession>A0A9W9G3Z0</accession>
<dbReference type="GeneID" id="81353627"/>
<reference evidence="2" key="2">
    <citation type="journal article" date="2023" name="IMA Fungus">
        <title>Comparative genomic study of the Penicillium genus elucidates a diverse pangenome and 15 lateral gene transfer events.</title>
        <authorList>
            <person name="Petersen C."/>
            <person name="Sorensen T."/>
            <person name="Nielsen M.R."/>
            <person name="Sondergaard T.E."/>
            <person name="Sorensen J.L."/>
            <person name="Fitzpatrick D.A."/>
            <person name="Frisvad J.C."/>
            <person name="Nielsen K.L."/>
        </authorList>
    </citation>
    <scope>NUCLEOTIDE SEQUENCE</scope>
    <source>
        <strain evidence="2">IBT 30761</strain>
    </source>
</reference>
<dbReference type="OrthoDB" id="540611at2759"/>
<dbReference type="GO" id="GO:0016787">
    <property type="term" value="F:hydrolase activity"/>
    <property type="evidence" value="ECO:0007669"/>
    <property type="project" value="UniProtKB-KW"/>
</dbReference>
<sequence>MELEANCGNDRHDVNTCFARRFPISYSNAGKMHPIYRRLAMVALIAHHVAACSRPYSAWMADSVIARGQGLVQGSPSPSTYLQVGFFQSAILRLIDHYRTPKAACAESDWEEYLQTSTNSIILYLLNASQDTSYPLDRLSTGPGFLHQYEQLHMDASSKCLHSLRESINLQPRNMLGGIVLDDIILQLDLLWTHCRQNDTGLLVHGYDESKNASWANPITGASPIVWDRSLGWYLMALVDSLELSLSFPPHLAHYLRQRLVQLADSVITAADLTTGCWWQVMNHPGQVGNYIESSGSAMFTSALYKAARLGYLPAKLARKARHTAGRCYSNLVDSFLVRNQNGTLEYNGTVSVCSLSSSASYEYYVSQPLLYNSVHGTAAFVLASLEQEMLDQSS</sequence>
<gene>
    <name evidence="2" type="ORF">N7532_002154</name>
</gene>
<proteinExistence type="predicted"/>
<dbReference type="AlphaFoldDB" id="A0A9W9G3Z0"/>
<dbReference type="InterPro" id="IPR008928">
    <property type="entry name" value="6-hairpin_glycosidase_sf"/>
</dbReference>
<evidence type="ECO:0000313" key="2">
    <source>
        <dbReference type="EMBL" id="KAJ5111619.1"/>
    </source>
</evidence>
<evidence type="ECO:0000313" key="3">
    <source>
        <dbReference type="Proteomes" id="UP001149074"/>
    </source>
</evidence>
<evidence type="ECO:0000256" key="1">
    <source>
        <dbReference type="ARBA" id="ARBA00022801"/>
    </source>
</evidence>
<name>A0A9W9G3Z0_9EURO</name>
<dbReference type="PANTHER" id="PTHR33886:SF11">
    <property type="entry name" value="WALL GLYCOSYL HYDROLASE YTER, PUTATIVE (AFU_ORTHOLOGUE AFUA_2G14630)-RELATED"/>
    <property type="match status" value="1"/>
</dbReference>
<dbReference type="InterPro" id="IPR012341">
    <property type="entry name" value="6hp_glycosidase-like_sf"/>
</dbReference>